<evidence type="ECO:0000313" key="6">
    <source>
        <dbReference type="EMBL" id="CAF0711952.1"/>
    </source>
</evidence>
<gene>
    <name evidence="6" type="ORF">IZO911_LOCUS79</name>
    <name evidence="7" type="ORF">KXQ929_LOCUS9065</name>
</gene>
<organism evidence="6 8">
    <name type="scientific">Adineta steineri</name>
    <dbReference type="NCBI Taxonomy" id="433720"/>
    <lineage>
        <taxon>Eukaryota</taxon>
        <taxon>Metazoa</taxon>
        <taxon>Spiralia</taxon>
        <taxon>Gnathifera</taxon>
        <taxon>Rotifera</taxon>
        <taxon>Eurotatoria</taxon>
        <taxon>Bdelloidea</taxon>
        <taxon>Adinetida</taxon>
        <taxon>Adinetidae</taxon>
        <taxon>Adineta</taxon>
    </lineage>
</organism>
<protein>
    <submittedName>
        <fullName evidence="6">Uncharacterized protein</fullName>
    </submittedName>
</protein>
<dbReference type="InterPro" id="IPR023352">
    <property type="entry name" value="MAPEG-like_dom_sf"/>
</dbReference>
<evidence type="ECO:0000256" key="2">
    <source>
        <dbReference type="ARBA" id="ARBA00022692"/>
    </source>
</evidence>
<name>A0A813M4W1_9BILA</name>
<dbReference type="EMBL" id="CAJOBB010000404">
    <property type="protein sequence ID" value="CAF3672169.1"/>
    <property type="molecule type" value="Genomic_DNA"/>
</dbReference>
<keyword evidence="4 5" id="KW-0472">Membrane</keyword>
<dbReference type="GO" id="GO:0016020">
    <property type="term" value="C:membrane"/>
    <property type="evidence" value="ECO:0007669"/>
    <property type="project" value="UniProtKB-SubCell"/>
</dbReference>
<dbReference type="SUPFAM" id="SSF161084">
    <property type="entry name" value="MAPEG domain-like"/>
    <property type="match status" value="1"/>
</dbReference>
<sequence>MVSTTTIQPATVFAWFMLMINLRRVVLLIIATIIGRNKPFPSGSRVPEDKILRKCQVEPMTTGINHTAFTKDIRIYKTISNDAENDVYFIIILLATALYIDTVSGDCTRTIIYGAIYLFFRILYAIAYIMALQPFRSIAFFLSLACTLACNLDLVITISRRSN</sequence>
<comment type="caution">
    <text evidence="6">The sequence shown here is derived from an EMBL/GenBank/DDBJ whole genome shotgun (WGS) entry which is preliminary data.</text>
</comment>
<dbReference type="Proteomes" id="UP000663868">
    <property type="component" value="Unassembled WGS sequence"/>
</dbReference>
<feature type="transmembrane region" description="Helical" evidence="5">
    <location>
        <begin position="111"/>
        <end position="132"/>
    </location>
</feature>
<dbReference type="Pfam" id="PF01124">
    <property type="entry name" value="MAPEG"/>
    <property type="match status" value="1"/>
</dbReference>
<dbReference type="InterPro" id="IPR001129">
    <property type="entry name" value="Membr-assoc_MAPEG"/>
</dbReference>
<evidence type="ECO:0000313" key="8">
    <source>
        <dbReference type="Proteomes" id="UP000663860"/>
    </source>
</evidence>
<dbReference type="AlphaFoldDB" id="A0A813M4W1"/>
<evidence type="ECO:0000256" key="4">
    <source>
        <dbReference type="ARBA" id="ARBA00023136"/>
    </source>
</evidence>
<keyword evidence="3 5" id="KW-1133">Transmembrane helix</keyword>
<evidence type="ECO:0000256" key="1">
    <source>
        <dbReference type="ARBA" id="ARBA00004370"/>
    </source>
</evidence>
<accession>A0A813M4W1</accession>
<evidence type="ECO:0000256" key="5">
    <source>
        <dbReference type="SAM" id="Phobius"/>
    </source>
</evidence>
<keyword evidence="2 5" id="KW-0812">Transmembrane</keyword>
<dbReference type="Gene3D" id="1.20.120.550">
    <property type="entry name" value="Membrane associated eicosanoid/glutathione metabolism-like domain"/>
    <property type="match status" value="1"/>
</dbReference>
<reference evidence="6" key="1">
    <citation type="submission" date="2021-02" db="EMBL/GenBank/DDBJ databases">
        <authorList>
            <person name="Nowell W R."/>
        </authorList>
    </citation>
    <scope>NUCLEOTIDE SEQUENCE</scope>
</reference>
<feature type="transmembrane region" description="Helical" evidence="5">
    <location>
        <begin position="12"/>
        <end position="34"/>
    </location>
</feature>
<feature type="transmembrane region" description="Helical" evidence="5">
    <location>
        <begin position="87"/>
        <end position="104"/>
    </location>
</feature>
<evidence type="ECO:0000256" key="3">
    <source>
        <dbReference type="ARBA" id="ARBA00022989"/>
    </source>
</evidence>
<comment type="subcellular location">
    <subcellularLocation>
        <location evidence="1">Membrane</location>
    </subcellularLocation>
</comment>
<evidence type="ECO:0000313" key="7">
    <source>
        <dbReference type="EMBL" id="CAF3672169.1"/>
    </source>
</evidence>
<feature type="transmembrane region" description="Helical" evidence="5">
    <location>
        <begin position="138"/>
        <end position="158"/>
    </location>
</feature>
<proteinExistence type="predicted"/>
<dbReference type="Proteomes" id="UP000663860">
    <property type="component" value="Unassembled WGS sequence"/>
</dbReference>
<dbReference type="EMBL" id="CAJNOE010000001">
    <property type="protein sequence ID" value="CAF0711952.1"/>
    <property type="molecule type" value="Genomic_DNA"/>
</dbReference>